<sequence length="56" mass="6185">MAHDEAVTTEALASDMEQPERRSISRIASISSTLLPTEVDRHIVEGNVNDACLYLQ</sequence>
<keyword evidence="2" id="KW-0614">Plasmid</keyword>
<name>A0A8U0A9S2_9EURY</name>
<organism evidence="2 3">
    <name type="scientific">Halocatena salina</name>
    <dbReference type="NCBI Taxonomy" id="2934340"/>
    <lineage>
        <taxon>Archaea</taxon>
        <taxon>Methanobacteriati</taxon>
        <taxon>Methanobacteriota</taxon>
        <taxon>Stenosarchaea group</taxon>
        <taxon>Halobacteria</taxon>
        <taxon>Halobacteriales</taxon>
        <taxon>Natronomonadaceae</taxon>
        <taxon>Halocatena</taxon>
    </lineage>
</organism>
<gene>
    <name evidence="2" type="ORF">MW046_17820</name>
</gene>
<dbReference type="RefSeq" id="WP_247995862.1">
    <property type="nucleotide sequence ID" value="NZ_CP096022.1"/>
</dbReference>
<dbReference type="KEGG" id="haad:MW046_17820"/>
<proteinExistence type="predicted"/>
<geneLocation type="plasmid" evidence="2 3">
    <name>unnamed3</name>
</geneLocation>
<evidence type="ECO:0000313" key="2">
    <source>
        <dbReference type="EMBL" id="UPM45208.1"/>
    </source>
</evidence>
<dbReference type="EMBL" id="CP096022">
    <property type="protein sequence ID" value="UPM45208.1"/>
    <property type="molecule type" value="Genomic_DNA"/>
</dbReference>
<keyword evidence="3" id="KW-1185">Reference proteome</keyword>
<feature type="region of interest" description="Disordered" evidence="1">
    <location>
        <begin position="1"/>
        <end position="22"/>
    </location>
</feature>
<evidence type="ECO:0000256" key="1">
    <source>
        <dbReference type="SAM" id="MobiDB-lite"/>
    </source>
</evidence>
<evidence type="ECO:0000313" key="3">
    <source>
        <dbReference type="Proteomes" id="UP000831768"/>
    </source>
</evidence>
<dbReference type="Proteomes" id="UP000831768">
    <property type="component" value="Plasmid unnamed3"/>
</dbReference>
<protein>
    <submittedName>
        <fullName evidence="2">Uncharacterized protein</fullName>
    </submittedName>
</protein>
<dbReference type="AlphaFoldDB" id="A0A8U0A9S2"/>
<reference evidence="2" key="1">
    <citation type="submission" date="2022-04" db="EMBL/GenBank/DDBJ databases">
        <title>Halocatena sp. nov., isolated from a salt lake.</title>
        <authorList>
            <person name="Cui H.-L."/>
        </authorList>
    </citation>
    <scope>NUCLEOTIDE SEQUENCE</scope>
    <source>
        <strain evidence="2">AD-1</strain>
        <plasmid evidence="2">unnamed3</plasmid>
    </source>
</reference>
<dbReference type="GeneID" id="71929945"/>
<accession>A0A8U0A9S2</accession>